<comment type="caution">
    <text evidence="2">The sequence shown here is derived from an EMBL/GenBank/DDBJ whole genome shotgun (WGS) entry which is preliminary data.</text>
</comment>
<dbReference type="AlphaFoldDB" id="A0A140L298"/>
<gene>
    <name evidence="2" type="ORF">AN618_22030</name>
</gene>
<feature type="domain" description="C2H2-type" evidence="1">
    <location>
        <begin position="9"/>
        <end position="36"/>
    </location>
</feature>
<sequence>MTPIVLLTFKCVKCGRKFAATSRIACYVNPYTGEPIVCPDCGSEEIVEIETLQVG</sequence>
<dbReference type="Gene3D" id="2.20.28.30">
    <property type="entry name" value="RNA polymerase ii, chain L"/>
    <property type="match status" value="1"/>
</dbReference>
<dbReference type="OrthoDB" id="9804828at2"/>
<organism evidence="2 3">
    <name type="scientific">Fervidicola ferrireducens</name>
    <dbReference type="NCBI Taxonomy" id="520764"/>
    <lineage>
        <taxon>Bacteria</taxon>
        <taxon>Bacillati</taxon>
        <taxon>Bacillota</taxon>
        <taxon>Clostridia</taxon>
        <taxon>Thermosediminibacterales</taxon>
        <taxon>Thermosediminibacteraceae</taxon>
        <taxon>Fervidicola</taxon>
    </lineage>
</organism>
<accession>A0A140L298</accession>
<protein>
    <recommendedName>
        <fullName evidence="1">C2H2-type domain-containing protein</fullName>
    </recommendedName>
</protein>
<proteinExistence type="predicted"/>
<evidence type="ECO:0000313" key="2">
    <source>
        <dbReference type="EMBL" id="KXG74673.1"/>
    </source>
</evidence>
<dbReference type="RefSeq" id="WP_157081728.1">
    <property type="nucleotide sequence ID" value="NZ_LOED01000041.1"/>
</dbReference>
<reference evidence="2 3" key="1">
    <citation type="submission" date="2015-12" db="EMBL/GenBank/DDBJ databases">
        <title>Draft genome sequnece of Fervidicola ferrireducens strain Y170.</title>
        <authorList>
            <person name="Patel B.K."/>
        </authorList>
    </citation>
    <scope>NUCLEOTIDE SEQUENCE [LARGE SCALE GENOMIC DNA]</scope>
    <source>
        <strain evidence="2 3">Y170</strain>
    </source>
</reference>
<evidence type="ECO:0000259" key="1">
    <source>
        <dbReference type="PROSITE" id="PS50157"/>
    </source>
</evidence>
<dbReference type="STRING" id="520764.AN618_22030"/>
<keyword evidence="3" id="KW-1185">Reference proteome</keyword>
<dbReference type="Proteomes" id="UP000070427">
    <property type="component" value="Unassembled WGS sequence"/>
</dbReference>
<dbReference type="PROSITE" id="PS50157">
    <property type="entry name" value="ZINC_FINGER_C2H2_2"/>
    <property type="match status" value="1"/>
</dbReference>
<dbReference type="EMBL" id="LOED01000041">
    <property type="protein sequence ID" value="KXG74673.1"/>
    <property type="molecule type" value="Genomic_DNA"/>
</dbReference>
<dbReference type="InterPro" id="IPR013087">
    <property type="entry name" value="Znf_C2H2_type"/>
</dbReference>
<evidence type="ECO:0000313" key="3">
    <source>
        <dbReference type="Proteomes" id="UP000070427"/>
    </source>
</evidence>
<dbReference type="InParanoid" id="A0A140L298"/>
<name>A0A140L298_9FIRM</name>